<feature type="compositionally biased region" description="Basic and acidic residues" evidence="1">
    <location>
        <begin position="40"/>
        <end position="83"/>
    </location>
</feature>
<reference evidence="2" key="1">
    <citation type="journal article" date="2019" name="Sci. Rep.">
        <title>Draft genome of Tanacetum cinerariifolium, the natural source of mosquito coil.</title>
        <authorList>
            <person name="Yamashiro T."/>
            <person name="Shiraishi A."/>
            <person name="Satake H."/>
            <person name="Nakayama K."/>
        </authorList>
    </citation>
    <scope>NUCLEOTIDE SEQUENCE</scope>
</reference>
<accession>A0A6L2K4S7</accession>
<dbReference type="EMBL" id="BKCJ010001747">
    <property type="protein sequence ID" value="GEU43727.1"/>
    <property type="molecule type" value="Genomic_DNA"/>
</dbReference>
<dbReference type="AlphaFoldDB" id="A0A6L2K4S7"/>
<gene>
    <name evidence="2" type="ORF">Tci_015705</name>
</gene>
<feature type="region of interest" description="Disordered" evidence="1">
    <location>
        <begin position="31"/>
        <end position="85"/>
    </location>
</feature>
<keyword evidence="2" id="KW-0418">Kinase</keyword>
<keyword evidence="2" id="KW-0808">Transferase</keyword>
<evidence type="ECO:0000313" key="2">
    <source>
        <dbReference type="EMBL" id="GEU43727.1"/>
    </source>
</evidence>
<sequence>MVVKLARNLQRFRARITDARFKDENNQTVDTIVGDQENPNVKDKQEVKIVDDQEIENIKDEEGKNVKDQKDSEGDDTHNDDVSYMRQPIEDESWLLAHEIDYPNRNEEEWYCVISKATEGERGKRVLAAAMEDGTALFLEP</sequence>
<evidence type="ECO:0000256" key="1">
    <source>
        <dbReference type="SAM" id="MobiDB-lite"/>
    </source>
</evidence>
<comment type="caution">
    <text evidence="2">The sequence shown here is derived from an EMBL/GenBank/DDBJ whole genome shotgun (WGS) entry which is preliminary data.</text>
</comment>
<name>A0A6L2K4S7_TANCI</name>
<protein>
    <submittedName>
        <fullName evidence="2">Tyrosine-protein kinase</fullName>
    </submittedName>
</protein>
<dbReference type="GO" id="GO:0016301">
    <property type="term" value="F:kinase activity"/>
    <property type="evidence" value="ECO:0007669"/>
    <property type="project" value="UniProtKB-KW"/>
</dbReference>
<organism evidence="2">
    <name type="scientific">Tanacetum cinerariifolium</name>
    <name type="common">Dalmatian daisy</name>
    <name type="synonym">Chrysanthemum cinerariifolium</name>
    <dbReference type="NCBI Taxonomy" id="118510"/>
    <lineage>
        <taxon>Eukaryota</taxon>
        <taxon>Viridiplantae</taxon>
        <taxon>Streptophyta</taxon>
        <taxon>Embryophyta</taxon>
        <taxon>Tracheophyta</taxon>
        <taxon>Spermatophyta</taxon>
        <taxon>Magnoliopsida</taxon>
        <taxon>eudicotyledons</taxon>
        <taxon>Gunneridae</taxon>
        <taxon>Pentapetalae</taxon>
        <taxon>asterids</taxon>
        <taxon>campanulids</taxon>
        <taxon>Asterales</taxon>
        <taxon>Asteraceae</taxon>
        <taxon>Asteroideae</taxon>
        <taxon>Anthemideae</taxon>
        <taxon>Anthemidinae</taxon>
        <taxon>Tanacetum</taxon>
    </lineage>
</organism>
<proteinExistence type="predicted"/>